<name>A0ABV0PVX1_9TELE</name>
<evidence type="ECO:0000313" key="2">
    <source>
        <dbReference type="Proteomes" id="UP001476798"/>
    </source>
</evidence>
<comment type="caution">
    <text evidence="1">The sequence shown here is derived from an EMBL/GenBank/DDBJ whole genome shotgun (WGS) entry which is preliminary data.</text>
</comment>
<evidence type="ECO:0000313" key="1">
    <source>
        <dbReference type="EMBL" id="MEQ2187653.1"/>
    </source>
</evidence>
<protein>
    <submittedName>
        <fullName evidence="1">Uncharacterized protein</fullName>
    </submittedName>
</protein>
<sequence>MDPDIPCTCLNYKDSGFNCISPISLLDYFTIWFRQFLFLREKQKDKADLIKARYNSQHSFVNVKGGEQFPGESGAGSLFYKQLHNVSLQSITVPRYLYILNTTSDSRHSDATSIALNSSDGCYYSITVGGAVA</sequence>
<reference evidence="1 2" key="1">
    <citation type="submission" date="2021-06" db="EMBL/GenBank/DDBJ databases">
        <authorList>
            <person name="Palmer J.M."/>
        </authorList>
    </citation>
    <scope>NUCLEOTIDE SEQUENCE [LARGE SCALE GENOMIC DNA]</scope>
    <source>
        <strain evidence="1 2">GA_2019</strain>
        <tissue evidence="1">Muscle</tissue>
    </source>
</reference>
<gene>
    <name evidence="1" type="ORF">GOODEAATRI_006831</name>
</gene>
<organism evidence="1 2">
    <name type="scientific">Goodea atripinnis</name>
    <dbReference type="NCBI Taxonomy" id="208336"/>
    <lineage>
        <taxon>Eukaryota</taxon>
        <taxon>Metazoa</taxon>
        <taxon>Chordata</taxon>
        <taxon>Craniata</taxon>
        <taxon>Vertebrata</taxon>
        <taxon>Euteleostomi</taxon>
        <taxon>Actinopterygii</taxon>
        <taxon>Neopterygii</taxon>
        <taxon>Teleostei</taxon>
        <taxon>Neoteleostei</taxon>
        <taxon>Acanthomorphata</taxon>
        <taxon>Ovalentaria</taxon>
        <taxon>Atherinomorphae</taxon>
        <taxon>Cyprinodontiformes</taxon>
        <taxon>Goodeidae</taxon>
        <taxon>Goodea</taxon>
    </lineage>
</organism>
<dbReference type="Proteomes" id="UP001476798">
    <property type="component" value="Unassembled WGS sequence"/>
</dbReference>
<accession>A0ABV0PVX1</accession>
<proteinExistence type="predicted"/>
<keyword evidence="2" id="KW-1185">Reference proteome</keyword>
<dbReference type="EMBL" id="JAHRIO010090294">
    <property type="protein sequence ID" value="MEQ2187653.1"/>
    <property type="molecule type" value="Genomic_DNA"/>
</dbReference>